<reference evidence="2 3" key="1">
    <citation type="journal article" date="2018" name="New Phytol.">
        <title>Phylogenomics of Endogonaceae and evolution of mycorrhizas within Mucoromycota.</title>
        <authorList>
            <person name="Chang Y."/>
            <person name="Desiro A."/>
            <person name="Na H."/>
            <person name="Sandor L."/>
            <person name="Lipzen A."/>
            <person name="Clum A."/>
            <person name="Barry K."/>
            <person name="Grigoriev I.V."/>
            <person name="Martin F.M."/>
            <person name="Stajich J.E."/>
            <person name="Smith M.E."/>
            <person name="Bonito G."/>
            <person name="Spatafora J.W."/>
        </authorList>
    </citation>
    <scope>NUCLEOTIDE SEQUENCE [LARGE SCALE GENOMIC DNA]</scope>
    <source>
        <strain evidence="2 3">AD002</strain>
    </source>
</reference>
<dbReference type="AlphaFoldDB" id="A0A433QG45"/>
<feature type="signal peptide" evidence="1">
    <location>
        <begin position="1"/>
        <end position="26"/>
    </location>
</feature>
<evidence type="ECO:0000313" key="3">
    <source>
        <dbReference type="Proteomes" id="UP000274822"/>
    </source>
</evidence>
<evidence type="ECO:0000256" key="1">
    <source>
        <dbReference type="SAM" id="SignalP"/>
    </source>
</evidence>
<organism evidence="2 3">
    <name type="scientific">Jimgerdemannia flammicorona</name>
    <dbReference type="NCBI Taxonomy" id="994334"/>
    <lineage>
        <taxon>Eukaryota</taxon>
        <taxon>Fungi</taxon>
        <taxon>Fungi incertae sedis</taxon>
        <taxon>Mucoromycota</taxon>
        <taxon>Mucoromycotina</taxon>
        <taxon>Endogonomycetes</taxon>
        <taxon>Endogonales</taxon>
        <taxon>Endogonaceae</taxon>
        <taxon>Jimgerdemannia</taxon>
    </lineage>
</organism>
<name>A0A433QG45_9FUNG</name>
<evidence type="ECO:0008006" key="4">
    <source>
        <dbReference type="Google" id="ProtNLM"/>
    </source>
</evidence>
<keyword evidence="1" id="KW-0732">Signal</keyword>
<proteinExistence type="predicted"/>
<dbReference type="Proteomes" id="UP000274822">
    <property type="component" value="Unassembled WGS sequence"/>
</dbReference>
<protein>
    <recommendedName>
        <fullName evidence="4">Ricin B lectin domain-containing protein</fullName>
    </recommendedName>
</protein>
<accession>A0A433QG45</accession>
<feature type="chain" id="PRO_5019449802" description="Ricin B lectin domain-containing protein" evidence="1">
    <location>
        <begin position="27"/>
        <end position="281"/>
    </location>
</feature>
<evidence type="ECO:0000313" key="2">
    <source>
        <dbReference type="EMBL" id="RUS28739.1"/>
    </source>
</evidence>
<gene>
    <name evidence="2" type="ORF">BC938DRAFT_481515</name>
</gene>
<comment type="caution">
    <text evidence="2">The sequence shown here is derived from an EMBL/GenBank/DDBJ whole genome shotgun (WGS) entry which is preliminary data.</text>
</comment>
<keyword evidence="3" id="KW-1185">Reference proteome</keyword>
<sequence>MFPTFLISLLPSLALLLLLPATPAQAATSPYAAQTEVLVYDASVPIAVGFYTFRNRVTNQYLLFDTNKHGNTVVPATGKKNVVSNATTWKIVRHAHSNRNYSIHHDASNGADKCISTRYTNGSDDAAIMWYIYIYSRFYSFLALCLESQSLGDQNAKSISFLSLLRGCRIDTKQPVLPARRRSLFRRREPPFLTKQTWLFIPADSHKAHPAVLKAGGPSGKSTDELYYYIVSNAHLFNLVPSCLYPRLSSFGTTALSDCMAPNGTSLYPDQHMHWKLVKVA</sequence>
<dbReference type="EMBL" id="RBNJ01006211">
    <property type="protein sequence ID" value="RUS28739.1"/>
    <property type="molecule type" value="Genomic_DNA"/>
</dbReference>